<dbReference type="Proteomes" id="UP000748752">
    <property type="component" value="Unassembled WGS sequence"/>
</dbReference>
<dbReference type="EMBL" id="NRRV01000079">
    <property type="protein sequence ID" value="MBK1633328.1"/>
    <property type="molecule type" value="Genomic_DNA"/>
</dbReference>
<comment type="caution">
    <text evidence="1">The sequence shown here is derived from an EMBL/GenBank/DDBJ whole genome shotgun (WGS) entry which is preliminary data.</text>
</comment>
<sequence length="78" mass="8619">MRDGRALCASCTDIECVLRAWLGIGRATVGDRAAVLDDLDRFGAGMDMADALHLARSRRAVAFVTCGRRRTRLGRRIR</sequence>
<keyword evidence="2" id="KW-1185">Reference proteome</keyword>
<name>A0ABS1CNR6_9GAMM</name>
<protein>
    <submittedName>
        <fullName evidence="1">Uncharacterized protein</fullName>
    </submittedName>
</protein>
<gene>
    <name evidence="1" type="ORF">CKO31_21750</name>
</gene>
<reference evidence="1 2" key="1">
    <citation type="journal article" date="2020" name="Microorganisms">
        <title>Osmotic Adaptation and Compatible Solute Biosynthesis of Phototrophic Bacteria as Revealed from Genome Analyses.</title>
        <authorList>
            <person name="Imhoff J.F."/>
            <person name="Rahn T."/>
            <person name="Kunzel S."/>
            <person name="Keller A."/>
            <person name="Neulinger S.C."/>
        </authorList>
    </citation>
    <scope>NUCLEOTIDE SEQUENCE [LARGE SCALE GENOMIC DNA]</scope>
    <source>
        <strain evidence="1 2">DSM 6210</strain>
    </source>
</reference>
<evidence type="ECO:0000313" key="1">
    <source>
        <dbReference type="EMBL" id="MBK1633328.1"/>
    </source>
</evidence>
<organism evidence="1 2">
    <name type="scientific">Thiohalocapsa halophila</name>
    <dbReference type="NCBI Taxonomy" id="69359"/>
    <lineage>
        <taxon>Bacteria</taxon>
        <taxon>Pseudomonadati</taxon>
        <taxon>Pseudomonadota</taxon>
        <taxon>Gammaproteobacteria</taxon>
        <taxon>Chromatiales</taxon>
        <taxon>Chromatiaceae</taxon>
        <taxon>Thiohalocapsa</taxon>
    </lineage>
</organism>
<proteinExistence type="predicted"/>
<accession>A0ABS1CNR6</accession>
<evidence type="ECO:0000313" key="2">
    <source>
        <dbReference type="Proteomes" id="UP000748752"/>
    </source>
</evidence>